<gene>
    <name evidence="1" type="ORF">MNBD_NITROSPIRAE01-1243</name>
</gene>
<dbReference type="EMBL" id="UOGF01000048">
    <property type="protein sequence ID" value="VAX29142.1"/>
    <property type="molecule type" value="Genomic_DNA"/>
</dbReference>
<organism evidence="1">
    <name type="scientific">hydrothermal vent metagenome</name>
    <dbReference type="NCBI Taxonomy" id="652676"/>
    <lineage>
        <taxon>unclassified sequences</taxon>
        <taxon>metagenomes</taxon>
        <taxon>ecological metagenomes</taxon>
    </lineage>
</organism>
<dbReference type="PANTHER" id="PTHR35024">
    <property type="entry name" value="HYPOTHETICAL CYTOSOLIC PROTEIN"/>
    <property type="match status" value="1"/>
</dbReference>
<evidence type="ECO:0000313" key="1">
    <source>
        <dbReference type="EMBL" id="VAX29142.1"/>
    </source>
</evidence>
<dbReference type="AlphaFoldDB" id="A0A3B1CLF4"/>
<reference evidence="1" key="1">
    <citation type="submission" date="2018-06" db="EMBL/GenBank/DDBJ databases">
        <authorList>
            <person name="Zhirakovskaya E."/>
        </authorList>
    </citation>
    <scope>NUCLEOTIDE SEQUENCE</scope>
</reference>
<dbReference type="PANTHER" id="PTHR35024:SF4">
    <property type="entry name" value="POLYMER-FORMING CYTOSKELETAL PROTEIN"/>
    <property type="match status" value="1"/>
</dbReference>
<protein>
    <recommendedName>
        <fullName evidence="2">Polymer-forming cytoskeletal protein</fullName>
    </recommendedName>
</protein>
<dbReference type="InterPro" id="IPR007607">
    <property type="entry name" value="BacA/B"/>
</dbReference>
<name>A0A3B1CLF4_9ZZZZ</name>
<accession>A0A3B1CLF4</accession>
<sequence length="146" mass="15413">MAFGREESPARESDELIIFMGKSVEIKGDIHFQGSGRLDGKVTGKINVDGTLILGEGAMISSEIEGDTVIVGGTVKGKILGRQSVQLLKTSVVNCDITTPSLVIEEGAQFNGGAKMGSSAAIEKIPTPFPLTNEENKRKPVVQAVK</sequence>
<evidence type="ECO:0008006" key="2">
    <source>
        <dbReference type="Google" id="ProtNLM"/>
    </source>
</evidence>
<dbReference type="Pfam" id="PF04519">
    <property type="entry name" value="Bactofilin"/>
    <property type="match status" value="1"/>
</dbReference>
<proteinExistence type="predicted"/>